<dbReference type="InterPro" id="IPR046342">
    <property type="entry name" value="CBS_dom_sf"/>
</dbReference>
<proteinExistence type="predicted"/>
<protein>
    <recommendedName>
        <fullName evidence="14">CNNM transmembrane domain-containing protein</fullName>
    </recommendedName>
</protein>
<dbReference type="Proteomes" id="UP000012073">
    <property type="component" value="Unassembled WGS sequence"/>
</dbReference>
<feature type="domain" description="CNNM transmembrane" evidence="11">
    <location>
        <begin position="138"/>
        <end position="318"/>
    </location>
</feature>
<organism evidence="12 13">
    <name type="scientific">Chondrus crispus</name>
    <name type="common">Carrageen Irish moss</name>
    <name type="synonym">Polymorpha crispa</name>
    <dbReference type="NCBI Taxonomy" id="2769"/>
    <lineage>
        <taxon>Eukaryota</taxon>
        <taxon>Rhodophyta</taxon>
        <taxon>Florideophyceae</taxon>
        <taxon>Rhodymeniophycidae</taxon>
        <taxon>Gigartinales</taxon>
        <taxon>Gigartinaceae</taxon>
        <taxon>Chondrus</taxon>
    </lineage>
</organism>
<dbReference type="PROSITE" id="PS51371">
    <property type="entry name" value="CBS"/>
    <property type="match status" value="1"/>
</dbReference>
<accession>R7QDU9</accession>
<sequence>MTDFHDRRFTRVLHVFEHKHHVSGTCWPLSNISTGYHTLRGEFTRFGPLVEYHIATHSRTALALHFGLLTASPGHTPRRCSLSRASRCPLLSCGHSQAPPSLSSIPTFPMAVLYLLHRLAVATTASPEDQHAELSPFHFLPVPILLVLAAACLALAACVAGLTLGLMSLDPLSLEIIMQSNDPVSAAAARRVKPVREQGNLLLVTLLFANTLATELLPLVLEALVPGGYFSLIVSVISIMLFGEIIPQAVCSRHPLLTGSSMIGFVRVLRFVLYPFTFPIAYVLDAWLGEELGTIYNREELKGLINVHESNAVLTHDETTILKGALEFSQKKVSSICTEARYVFRLDIDSHLDRDTLLRILRSGHSRIPLYESSPNNIVCLLLVKQLVLVNPDDELPIRSLISKKQRNHKVRVAPALECVGNTLISDLLNEFQNGRSHMAVVYDDISKPSKDRHFVGIVSIEDIIEEILQEEILDETDAFVDNTSRKHVLVRNGEGHLVRRTVGPSAILHKNKRAKTILVKDINVPLLMKPLGETESGEKIRPDWKTAKHMKKITTSSDSSLQPPLEDVQADIDSVIELSPSLGPSAIPAEDLSGLNGKALGPPSPTLNDGKPTGVQSGHVQMQYVRMPGYSSSSLFGEDDNIIPEDVASRDFQASSSDRTREAVSDGTPTASKSTASRKRAMAGVHMKLRPLPEDATAERDYMPPRKRTTNAKSAGQSPLLSNRSYGSLDMGGSEGDAESI</sequence>
<feature type="transmembrane region" description="Helical" evidence="9">
    <location>
        <begin position="144"/>
        <end position="169"/>
    </location>
</feature>
<feature type="compositionally biased region" description="Basic and acidic residues" evidence="8">
    <location>
        <begin position="692"/>
        <end position="705"/>
    </location>
</feature>
<evidence type="ECO:0000313" key="13">
    <source>
        <dbReference type="Proteomes" id="UP000012073"/>
    </source>
</evidence>
<dbReference type="PANTHER" id="PTHR12064:SF94">
    <property type="entry name" value="UNEXTENDED PROTEIN"/>
    <property type="match status" value="1"/>
</dbReference>
<dbReference type="Gene3D" id="3.10.580.10">
    <property type="entry name" value="CBS-domain"/>
    <property type="match status" value="1"/>
</dbReference>
<dbReference type="PANTHER" id="PTHR12064">
    <property type="entry name" value="METAL TRANSPORTER CNNM"/>
    <property type="match status" value="1"/>
</dbReference>
<feature type="transmembrane region" description="Helical" evidence="9">
    <location>
        <begin position="200"/>
        <end position="221"/>
    </location>
</feature>
<dbReference type="STRING" id="2769.R7QDU9"/>
<feature type="domain" description="CBS" evidence="10">
    <location>
        <begin position="410"/>
        <end position="476"/>
    </location>
</feature>
<dbReference type="Gramene" id="CDF36692">
    <property type="protein sequence ID" value="CDF36692"/>
    <property type="gene ID" value="CHC_T00005074001"/>
</dbReference>
<feature type="transmembrane region" description="Helical" evidence="9">
    <location>
        <begin position="227"/>
        <end position="247"/>
    </location>
</feature>
<evidence type="ECO:0000256" key="4">
    <source>
        <dbReference type="ARBA" id="ARBA00022989"/>
    </source>
</evidence>
<dbReference type="EMBL" id="HG001797">
    <property type="protein sequence ID" value="CDF36692.1"/>
    <property type="molecule type" value="Genomic_DNA"/>
</dbReference>
<evidence type="ECO:0008006" key="14">
    <source>
        <dbReference type="Google" id="ProtNLM"/>
    </source>
</evidence>
<dbReference type="SUPFAM" id="SSF54631">
    <property type="entry name" value="CBS-domain pair"/>
    <property type="match status" value="1"/>
</dbReference>
<evidence type="ECO:0000256" key="8">
    <source>
        <dbReference type="SAM" id="MobiDB-lite"/>
    </source>
</evidence>
<dbReference type="InterPro" id="IPR000644">
    <property type="entry name" value="CBS_dom"/>
</dbReference>
<feature type="compositionally biased region" description="Polar residues" evidence="8">
    <location>
        <begin position="712"/>
        <end position="727"/>
    </location>
</feature>
<dbReference type="KEGG" id="ccp:CHC_T00005074001"/>
<dbReference type="InterPro" id="IPR045095">
    <property type="entry name" value="ACDP"/>
</dbReference>
<keyword evidence="4 7" id="KW-1133">Transmembrane helix</keyword>
<evidence type="ECO:0000256" key="1">
    <source>
        <dbReference type="ARBA" id="ARBA00004141"/>
    </source>
</evidence>
<evidence type="ECO:0000259" key="10">
    <source>
        <dbReference type="PROSITE" id="PS51371"/>
    </source>
</evidence>
<gene>
    <name evidence="12" type="ORF">CHC_T00005074001</name>
</gene>
<dbReference type="RefSeq" id="XP_005716511.1">
    <property type="nucleotide sequence ID" value="XM_005716454.1"/>
</dbReference>
<dbReference type="OrthoDB" id="5353557at2759"/>
<reference evidence="13" key="1">
    <citation type="journal article" date="2013" name="Proc. Natl. Acad. Sci. U.S.A.">
        <title>Genome structure and metabolic features in the red seaweed Chondrus crispus shed light on evolution of the Archaeplastida.</title>
        <authorList>
            <person name="Collen J."/>
            <person name="Porcel B."/>
            <person name="Carre W."/>
            <person name="Ball S.G."/>
            <person name="Chaparro C."/>
            <person name="Tonon T."/>
            <person name="Barbeyron T."/>
            <person name="Michel G."/>
            <person name="Noel B."/>
            <person name="Valentin K."/>
            <person name="Elias M."/>
            <person name="Artiguenave F."/>
            <person name="Arun A."/>
            <person name="Aury J.M."/>
            <person name="Barbosa-Neto J.F."/>
            <person name="Bothwell J.H."/>
            <person name="Bouget F.Y."/>
            <person name="Brillet L."/>
            <person name="Cabello-Hurtado F."/>
            <person name="Capella-Gutierrez S."/>
            <person name="Charrier B."/>
            <person name="Cladiere L."/>
            <person name="Cock J.M."/>
            <person name="Coelho S.M."/>
            <person name="Colleoni C."/>
            <person name="Czjzek M."/>
            <person name="Da Silva C."/>
            <person name="Delage L."/>
            <person name="Denoeud F."/>
            <person name="Deschamps P."/>
            <person name="Dittami S.M."/>
            <person name="Gabaldon T."/>
            <person name="Gachon C.M."/>
            <person name="Groisillier A."/>
            <person name="Herve C."/>
            <person name="Jabbari K."/>
            <person name="Katinka M."/>
            <person name="Kloareg B."/>
            <person name="Kowalczyk N."/>
            <person name="Labadie K."/>
            <person name="Leblanc C."/>
            <person name="Lopez P.J."/>
            <person name="McLachlan D.H."/>
            <person name="Meslet-Cladiere L."/>
            <person name="Moustafa A."/>
            <person name="Nehr Z."/>
            <person name="Nyvall Collen P."/>
            <person name="Panaud O."/>
            <person name="Partensky F."/>
            <person name="Poulain J."/>
            <person name="Rensing S.A."/>
            <person name="Rousvoal S."/>
            <person name="Samson G."/>
            <person name="Symeonidi A."/>
            <person name="Weissenbach J."/>
            <person name="Zambounis A."/>
            <person name="Wincker P."/>
            <person name="Boyen C."/>
        </authorList>
    </citation>
    <scope>NUCLEOTIDE SEQUENCE [LARGE SCALE GENOMIC DNA]</scope>
    <source>
        <strain evidence="13">cv. Stackhouse</strain>
    </source>
</reference>
<evidence type="ECO:0000256" key="3">
    <source>
        <dbReference type="ARBA" id="ARBA00022737"/>
    </source>
</evidence>
<evidence type="ECO:0000256" key="7">
    <source>
        <dbReference type="PROSITE-ProRule" id="PRU01193"/>
    </source>
</evidence>
<comment type="subcellular location">
    <subcellularLocation>
        <location evidence="1">Membrane</location>
        <topology evidence="1">Multi-pass membrane protein</topology>
    </subcellularLocation>
</comment>
<dbReference type="GO" id="GO:0010960">
    <property type="term" value="P:magnesium ion homeostasis"/>
    <property type="evidence" value="ECO:0007669"/>
    <property type="project" value="InterPro"/>
</dbReference>
<feature type="region of interest" description="Disordered" evidence="8">
    <location>
        <begin position="650"/>
        <end position="742"/>
    </location>
</feature>
<dbReference type="Pfam" id="PF01595">
    <property type="entry name" value="CNNM"/>
    <property type="match status" value="1"/>
</dbReference>
<feature type="region of interest" description="Disordered" evidence="8">
    <location>
        <begin position="588"/>
        <end position="617"/>
    </location>
</feature>
<evidence type="ECO:0000256" key="5">
    <source>
        <dbReference type="ARBA" id="ARBA00023136"/>
    </source>
</evidence>
<dbReference type="GeneID" id="17324228"/>
<keyword evidence="13" id="KW-1185">Reference proteome</keyword>
<keyword evidence="6" id="KW-0129">CBS domain</keyword>
<name>R7QDU9_CHOCR</name>
<keyword evidence="2 7" id="KW-0812">Transmembrane</keyword>
<keyword evidence="3" id="KW-0677">Repeat</keyword>
<dbReference type="GO" id="GO:0016020">
    <property type="term" value="C:membrane"/>
    <property type="evidence" value="ECO:0007669"/>
    <property type="project" value="UniProtKB-SubCell"/>
</dbReference>
<evidence type="ECO:0000256" key="2">
    <source>
        <dbReference type="ARBA" id="ARBA00022692"/>
    </source>
</evidence>
<dbReference type="PROSITE" id="PS51846">
    <property type="entry name" value="CNNM"/>
    <property type="match status" value="1"/>
</dbReference>
<evidence type="ECO:0000259" key="11">
    <source>
        <dbReference type="PROSITE" id="PS51846"/>
    </source>
</evidence>
<dbReference type="AlphaFoldDB" id="R7QDU9"/>
<dbReference type="FunFam" id="3.10.580.10:FF:000006">
    <property type="entry name" value="DUF21 and CBS domain protein"/>
    <property type="match status" value="1"/>
</dbReference>
<evidence type="ECO:0000256" key="6">
    <source>
        <dbReference type="PROSITE-ProRule" id="PRU00703"/>
    </source>
</evidence>
<feature type="transmembrane region" description="Helical" evidence="9">
    <location>
        <begin position="268"/>
        <end position="288"/>
    </location>
</feature>
<evidence type="ECO:0000313" key="12">
    <source>
        <dbReference type="EMBL" id="CDF36692.1"/>
    </source>
</evidence>
<dbReference type="InterPro" id="IPR002550">
    <property type="entry name" value="CNNM"/>
</dbReference>
<keyword evidence="5 7" id="KW-0472">Membrane</keyword>
<evidence type="ECO:0000256" key="9">
    <source>
        <dbReference type="SAM" id="Phobius"/>
    </source>
</evidence>